<name>A0ABD3UXT6_SINWO</name>
<dbReference type="Proteomes" id="UP001634394">
    <property type="component" value="Unassembled WGS sequence"/>
</dbReference>
<dbReference type="InterPro" id="IPR041249">
    <property type="entry name" value="HEPN_DZIP3"/>
</dbReference>
<comment type="caution">
    <text evidence="4">The sequence shown here is derived from an EMBL/GenBank/DDBJ whole genome shotgun (WGS) entry which is preliminary data.</text>
</comment>
<evidence type="ECO:0000259" key="2">
    <source>
        <dbReference type="Pfam" id="PF16095"/>
    </source>
</evidence>
<dbReference type="Pfam" id="PF16095">
    <property type="entry name" value="COR-A"/>
    <property type="match status" value="1"/>
</dbReference>
<keyword evidence="1" id="KW-0677">Repeat</keyword>
<dbReference type="InterPro" id="IPR032171">
    <property type="entry name" value="COR-A"/>
</dbReference>
<organism evidence="4 5">
    <name type="scientific">Sinanodonta woodiana</name>
    <name type="common">Chinese pond mussel</name>
    <name type="synonym">Anodonta woodiana</name>
    <dbReference type="NCBI Taxonomy" id="1069815"/>
    <lineage>
        <taxon>Eukaryota</taxon>
        <taxon>Metazoa</taxon>
        <taxon>Spiralia</taxon>
        <taxon>Lophotrochozoa</taxon>
        <taxon>Mollusca</taxon>
        <taxon>Bivalvia</taxon>
        <taxon>Autobranchia</taxon>
        <taxon>Heteroconchia</taxon>
        <taxon>Palaeoheterodonta</taxon>
        <taxon>Unionida</taxon>
        <taxon>Unionoidea</taxon>
        <taxon>Unionidae</taxon>
        <taxon>Unioninae</taxon>
        <taxon>Sinanodonta</taxon>
    </lineage>
</organism>
<evidence type="ECO:0000259" key="3">
    <source>
        <dbReference type="Pfam" id="PF18738"/>
    </source>
</evidence>
<dbReference type="Pfam" id="PF18738">
    <property type="entry name" value="HEPN_DZIP3"/>
    <property type="match status" value="1"/>
</dbReference>
<dbReference type="AlphaFoldDB" id="A0ABD3UXT6"/>
<reference evidence="4 5" key="1">
    <citation type="submission" date="2024-11" db="EMBL/GenBank/DDBJ databases">
        <title>Chromosome-level genome assembly of the freshwater bivalve Anodonta woodiana.</title>
        <authorList>
            <person name="Chen X."/>
        </authorList>
    </citation>
    <scope>NUCLEOTIDE SEQUENCE [LARGE SCALE GENOMIC DNA]</scope>
    <source>
        <strain evidence="4">MN2024</strain>
        <tissue evidence="4">Gills</tissue>
    </source>
</reference>
<feature type="domain" description="DZIP3-like HEPN" evidence="3">
    <location>
        <begin position="299"/>
        <end position="406"/>
    </location>
</feature>
<dbReference type="Gene3D" id="1.10.10.10">
    <property type="entry name" value="Winged helix-like DNA-binding domain superfamily/Winged helix DNA-binding domain"/>
    <property type="match status" value="1"/>
</dbReference>
<dbReference type="EMBL" id="JBJQND010000014">
    <property type="protein sequence ID" value="KAL3854264.1"/>
    <property type="molecule type" value="Genomic_DNA"/>
</dbReference>
<evidence type="ECO:0000256" key="1">
    <source>
        <dbReference type="ARBA" id="ARBA00022737"/>
    </source>
</evidence>
<proteinExistence type="predicted"/>
<evidence type="ECO:0008006" key="6">
    <source>
        <dbReference type="Google" id="ProtNLM"/>
    </source>
</evidence>
<evidence type="ECO:0000313" key="5">
    <source>
        <dbReference type="Proteomes" id="UP001634394"/>
    </source>
</evidence>
<gene>
    <name evidence="4" type="ORF">ACJMK2_013538</name>
</gene>
<feature type="domain" description="COR" evidence="2">
    <location>
        <begin position="75"/>
        <end position="217"/>
    </location>
</feature>
<accession>A0ABD3UXT6</accession>
<keyword evidence="5" id="KW-1185">Reference proteome</keyword>
<sequence>MLPFEVLQKERCRHEICETYFREIRSYLKDKPTIFHLVNEDFAIDNSVVDSNLVALKQKIVEVASQQPYWGEEVPVRWILLERELMRLKSAGIKVIPRTLLEAFNQAKDVPISTEELDLFLKFQNDIGTILYFGIDLLKDKIVLVPQWMIDALKSLITAEMFILRNAPAAAKKWDMFNKSGKLSPELIDAIWTKEKYPDLYDNKEHILLLMEHLNIIANPRSFSEDGSEIKSHVIRSQDVLKFWFKEEEPSDAGSSAGAMLSSPTSDTDRFMCIAYLLVDVGSRVLRQLLSHHTVTSTSTLDQYLAKHMNTLNGLKRVFNQSQMDIMFPPNGVATNLDDYDITLLSALFQNIVPALSKQEIDMIKILREERNKLYGHAKSCQINANVFQTYWKDISSTLTTLSQQCKDTAFEAKILQEIQRVQISAIPAGTYLDILKTWFEKIETVDGVLQNVTKRLQALESREKSSGSES</sequence>
<evidence type="ECO:0000313" key="4">
    <source>
        <dbReference type="EMBL" id="KAL3854264.1"/>
    </source>
</evidence>
<dbReference type="InterPro" id="IPR036388">
    <property type="entry name" value="WH-like_DNA-bd_sf"/>
</dbReference>
<protein>
    <recommendedName>
        <fullName evidence="6">C-terminal of Roc (COR) domain-containing protein</fullName>
    </recommendedName>
</protein>